<protein>
    <submittedName>
        <fullName evidence="1">Uncharacterized protein</fullName>
    </submittedName>
</protein>
<organism evidence="1 2">
    <name type="scientific">Lactococcus allomyrinae</name>
    <dbReference type="NCBI Taxonomy" id="2419773"/>
    <lineage>
        <taxon>Bacteria</taxon>
        <taxon>Bacillati</taxon>
        <taxon>Bacillota</taxon>
        <taxon>Bacilli</taxon>
        <taxon>Lactobacillales</taxon>
        <taxon>Streptococcaceae</taxon>
        <taxon>Lactococcus</taxon>
    </lineage>
</organism>
<sequence length="147" mass="17118">MITVFVGLNNKKSIGTAIQWLKAHHLSYKVKHIEEMTLSELIHILSLTDEGTSELEANPDHKARNKAWRQMHEAIENAESLREVQTFIHSYPQHFHGLFIVDEQRLVIGFNANEIRCFVPRENRHVFINGLHSNELREHLNVRGYTS</sequence>
<dbReference type="OrthoDB" id="9794155at2"/>
<evidence type="ECO:0000313" key="1">
    <source>
        <dbReference type="EMBL" id="AYF99807.1"/>
    </source>
</evidence>
<dbReference type="KEGG" id="lact:D7I46_01130"/>
<dbReference type="AlphaFoldDB" id="A0A387BBM4"/>
<evidence type="ECO:0000313" key="2">
    <source>
        <dbReference type="Proteomes" id="UP000269374"/>
    </source>
</evidence>
<dbReference type="InterPro" id="IPR036249">
    <property type="entry name" value="Thioredoxin-like_sf"/>
</dbReference>
<dbReference type="EMBL" id="CP032627">
    <property type="protein sequence ID" value="AYF99807.1"/>
    <property type="molecule type" value="Genomic_DNA"/>
</dbReference>
<reference evidence="1 2" key="1">
    <citation type="submission" date="2018-09" db="EMBL/GenBank/DDBJ databases">
        <title>Genome sequencing of strain 1JSPR-7.</title>
        <authorList>
            <person name="Heo J."/>
            <person name="Kim S.-J."/>
            <person name="Kwon S.-W."/>
        </authorList>
    </citation>
    <scope>NUCLEOTIDE SEQUENCE [LARGE SCALE GENOMIC DNA]</scope>
    <source>
        <strain evidence="1 2">1JSPR-7</strain>
    </source>
</reference>
<keyword evidence="2" id="KW-1185">Reference proteome</keyword>
<proteinExistence type="predicted"/>
<dbReference type="Proteomes" id="UP000269374">
    <property type="component" value="Chromosome"/>
</dbReference>
<accession>A0A387BBM4</accession>
<dbReference type="Gene3D" id="3.40.30.10">
    <property type="entry name" value="Glutaredoxin"/>
    <property type="match status" value="1"/>
</dbReference>
<dbReference type="RefSeq" id="WP_120771196.1">
    <property type="nucleotide sequence ID" value="NZ_CP032627.1"/>
</dbReference>
<dbReference type="SUPFAM" id="SSF52833">
    <property type="entry name" value="Thioredoxin-like"/>
    <property type="match status" value="1"/>
</dbReference>
<gene>
    <name evidence="1" type="ORF">D7I46_01130</name>
</gene>
<name>A0A387BBM4_9LACT</name>